<dbReference type="Proteomes" id="UP000761574">
    <property type="component" value="Unassembled WGS sequence"/>
</dbReference>
<dbReference type="InterPro" id="IPR051199">
    <property type="entry name" value="LPS_LOS_Heptosyltrfase"/>
</dbReference>
<keyword evidence="1" id="KW-0328">Glycosyltransferase</keyword>
<dbReference type="Gene3D" id="3.40.50.2000">
    <property type="entry name" value="Glycogen Phosphorylase B"/>
    <property type="match status" value="1"/>
</dbReference>
<protein>
    <submittedName>
        <fullName evidence="3">Uncharacterized protein</fullName>
    </submittedName>
</protein>
<comment type="caution">
    <text evidence="3">The sequence shown here is derived from an EMBL/GenBank/DDBJ whole genome shotgun (WGS) entry which is preliminary data.</text>
</comment>
<dbReference type="RefSeq" id="WP_119979226.1">
    <property type="nucleotide sequence ID" value="NZ_BPFB01000001.1"/>
</dbReference>
<dbReference type="PANTHER" id="PTHR30160">
    <property type="entry name" value="TETRAACYLDISACCHARIDE 4'-KINASE-RELATED"/>
    <property type="match status" value="1"/>
</dbReference>
<evidence type="ECO:0000256" key="2">
    <source>
        <dbReference type="ARBA" id="ARBA00022679"/>
    </source>
</evidence>
<keyword evidence="4" id="KW-1185">Reference proteome</keyword>
<dbReference type="SUPFAM" id="SSF53756">
    <property type="entry name" value="UDP-Glycosyltransferase/glycogen phosphorylase"/>
    <property type="match status" value="1"/>
</dbReference>
<dbReference type="PANTHER" id="PTHR30160:SF23">
    <property type="match status" value="1"/>
</dbReference>
<keyword evidence="2" id="KW-0808">Transferase</keyword>
<accession>A0ABQ4P277</accession>
<reference evidence="3 4" key="1">
    <citation type="submission" date="2021-05" db="EMBL/GenBank/DDBJ databases">
        <title>Molecular characterization for Shewanella algae harboring chromosomal blaOXA-55-like strains isolated from clinical and environment sample.</title>
        <authorList>
            <person name="Ohama Y."/>
            <person name="Aoki K."/>
            <person name="Harada S."/>
            <person name="Moriya K."/>
            <person name="Ishii Y."/>
            <person name="Tateda K."/>
        </authorList>
    </citation>
    <scope>NUCLEOTIDE SEQUENCE [LARGE SCALE GENOMIC DNA]</scope>
    <source>
        <strain evidence="3 4">LMG 23746</strain>
    </source>
</reference>
<dbReference type="InterPro" id="IPR002201">
    <property type="entry name" value="Glyco_trans_9"/>
</dbReference>
<dbReference type="EMBL" id="BPFB01000001">
    <property type="protein sequence ID" value="GIU41617.1"/>
    <property type="molecule type" value="Genomic_DNA"/>
</dbReference>
<evidence type="ECO:0000313" key="4">
    <source>
        <dbReference type="Proteomes" id="UP000761574"/>
    </source>
</evidence>
<gene>
    <name evidence="3" type="ORF">TUM4630_00650</name>
</gene>
<dbReference type="Pfam" id="PF01075">
    <property type="entry name" value="Glyco_transf_9"/>
    <property type="match status" value="1"/>
</dbReference>
<name>A0ABQ4P277_9GAMM</name>
<organism evidence="3 4">
    <name type="scientific">Shewanella algidipiscicola</name>
    <dbReference type="NCBI Taxonomy" id="614070"/>
    <lineage>
        <taxon>Bacteria</taxon>
        <taxon>Pseudomonadati</taxon>
        <taxon>Pseudomonadota</taxon>
        <taxon>Gammaproteobacteria</taxon>
        <taxon>Alteromonadales</taxon>
        <taxon>Shewanellaceae</taxon>
        <taxon>Shewanella</taxon>
    </lineage>
</organism>
<evidence type="ECO:0000256" key="1">
    <source>
        <dbReference type="ARBA" id="ARBA00022676"/>
    </source>
</evidence>
<evidence type="ECO:0000313" key="3">
    <source>
        <dbReference type="EMBL" id="GIU41617.1"/>
    </source>
</evidence>
<sequence>MAALINHSTLQGAKRLLYMTHLAIGDFVYQGVWLRALKAKYPHLTIDIWFDDCRTKPHDWATGRNKILGEWIDAIGDFNETYPIVSNLDERQAAIKRAQGKQYDTIVFIGKNRPEQFAKIARQISPTATIVASKSGSLLGTIKGHQYFKKLDATFNYDKLASNSQHVTDLYRQCFNIALGLETKDLLDGKTQLSIDIKPQYRDSVKPLITALTDNDADKLVVFINHLSTATKKDYPWEQVKALLLQLNHQFNNLVFVINTPPDQLRAVEEAISQDVALKPLPILTFTALNNFFELPALIGLCDIVISVDTATAHLAVCMGKPQVTIMASDFKLWQPLGDSLVLEGKGKAKSVTPEQVCKAFSCQVEAHFNGTGKYQPR</sequence>
<proteinExistence type="predicted"/>